<keyword evidence="2" id="KW-1133">Transmembrane helix</keyword>
<feature type="transmembrane region" description="Helical" evidence="2">
    <location>
        <begin position="139"/>
        <end position="165"/>
    </location>
</feature>
<keyword evidence="2" id="KW-0812">Transmembrane</keyword>
<dbReference type="CDD" id="cd00038">
    <property type="entry name" value="CAP_ED"/>
    <property type="match status" value="1"/>
</dbReference>
<keyword evidence="2" id="KW-0472">Membrane</keyword>
<feature type="transmembrane region" description="Helical" evidence="2">
    <location>
        <begin position="323"/>
        <end position="341"/>
    </location>
</feature>
<name>A0AAD7U9W7_9STRA</name>
<dbReference type="PANTHER" id="PTHR43310:SF4">
    <property type="entry name" value="AFR304WP"/>
    <property type="match status" value="1"/>
</dbReference>
<dbReference type="SMART" id="SM00100">
    <property type="entry name" value="cNMP"/>
    <property type="match status" value="1"/>
</dbReference>
<protein>
    <submittedName>
        <fullName evidence="5">Uncharacterized protein</fullName>
    </submittedName>
</protein>
<feature type="transmembrane region" description="Helical" evidence="2">
    <location>
        <begin position="75"/>
        <end position="94"/>
    </location>
</feature>
<dbReference type="InterPro" id="IPR052706">
    <property type="entry name" value="Membrane-Transporter-like"/>
</dbReference>
<reference evidence="5" key="1">
    <citation type="submission" date="2023-01" db="EMBL/GenBank/DDBJ databases">
        <title>Metagenome sequencing of chrysophaentin producing Chrysophaeum taylorii.</title>
        <authorList>
            <person name="Davison J."/>
            <person name="Bewley C."/>
        </authorList>
    </citation>
    <scope>NUCLEOTIDE SEQUENCE</scope>
    <source>
        <strain evidence="5">NIES-1699</strain>
    </source>
</reference>
<dbReference type="InterPro" id="IPR014710">
    <property type="entry name" value="RmlC-like_jellyroll"/>
</dbReference>
<dbReference type="InterPro" id="IPR036513">
    <property type="entry name" value="STAS_dom_sf"/>
</dbReference>
<dbReference type="EMBL" id="JAQMWT010000460">
    <property type="protein sequence ID" value="KAJ8600992.1"/>
    <property type="molecule type" value="Genomic_DNA"/>
</dbReference>
<evidence type="ECO:0000259" key="3">
    <source>
        <dbReference type="PROSITE" id="PS50042"/>
    </source>
</evidence>
<dbReference type="PROSITE" id="PS50042">
    <property type="entry name" value="CNMP_BINDING_3"/>
    <property type="match status" value="1"/>
</dbReference>
<accession>A0AAD7U9W7</accession>
<dbReference type="Gene3D" id="2.60.120.10">
    <property type="entry name" value="Jelly Rolls"/>
    <property type="match status" value="1"/>
</dbReference>
<dbReference type="InterPro" id="IPR000595">
    <property type="entry name" value="cNMP-bd_dom"/>
</dbReference>
<feature type="domain" description="Cyclic nucleotide-binding" evidence="3">
    <location>
        <begin position="874"/>
        <end position="970"/>
    </location>
</feature>
<dbReference type="Pfam" id="PF00027">
    <property type="entry name" value="cNMP_binding"/>
    <property type="match status" value="1"/>
</dbReference>
<dbReference type="InterPro" id="IPR002645">
    <property type="entry name" value="STAS_dom"/>
</dbReference>
<evidence type="ECO:0000259" key="4">
    <source>
        <dbReference type="PROSITE" id="PS50801"/>
    </source>
</evidence>
<comment type="caution">
    <text evidence="5">The sequence shown here is derived from an EMBL/GenBank/DDBJ whole genome shotgun (WGS) entry which is preliminary data.</text>
</comment>
<dbReference type="SUPFAM" id="SSF51206">
    <property type="entry name" value="cAMP-binding domain-like"/>
    <property type="match status" value="1"/>
</dbReference>
<feature type="transmembrane region" description="Helical" evidence="2">
    <location>
        <begin position="614"/>
        <end position="642"/>
    </location>
</feature>
<feature type="transmembrane region" description="Helical" evidence="2">
    <location>
        <begin position="198"/>
        <end position="221"/>
    </location>
</feature>
<organism evidence="5 6">
    <name type="scientific">Chrysophaeum taylorii</name>
    <dbReference type="NCBI Taxonomy" id="2483200"/>
    <lineage>
        <taxon>Eukaryota</taxon>
        <taxon>Sar</taxon>
        <taxon>Stramenopiles</taxon>
        <taxon>Ochrophyta</taxon>
        <taxon>Pelagophyceae</taxon>
        <taxon>Pelagomonadales</taxon>
        <taxon>Pelagomonadaceae</taxon>
        <taxon>Chrysophaeum</taxon>
    </lineage>
</organism>
<feature type="transmembrane region" description="Helical" evidence="2">
    <location>
        <begin position="289"/>
        <end position="311"/>
    </location>
</feature>
<dbReference type="Gene3D" id="3.30.750.24">
    <property type="entry name" value="STAS domain"/>
    <property type="match status" value="1"/>
</dbReference>
<feature type="region of interest" description="Disordered" evidence="1">
    <location>
        <begin position="478"/>
        <end position="497"/>
    </location>
</feature>
<dbReference type="PROSITE" id="PS50801">
    <property type="entry name" value="STAS"/>
    <property type="match status" value="1"/>
</dbReference>
<feature type="transmembrane region" description="Helical" evidence="2">
    <location>
        <begin position="377"/>
        <end position="396"/>
    </location>
</feature>
<evidence type="ECO:0000313" key="6">
    <source>
        <dbReference type="Proteomes" id="UP001230188"/>
    </source>
</evidence>
<dbReference type="InterPro" id="IPR018490">
    <property type="entry name" value="cNMP-bd_dom_sf"/>
</dbReference>
<dbReference type="PANTHER" id="PTHR43310">
    <property type="entry name" value="SULFATE TRANSPORTER YBAR-RELATED"/>
    <property type="match status" value="1"/>
</dbReference>
<evidence type="ECO:0000256" key="1">
    <source>
        <dbReference type="SAM" id="MobiDB-lite"/>
    </source>
</evidence>
<dbReference type="SUPFAM" id="SSF52091">
    <property type="entry name" value="SpoIIaa-like"/>
    <property type="match status" value="1"/>
</dbReference>
<sequence length="1004" mass="107066">MYVFVAVSSLVSSRAWAPAPIKVRGSRTLNRRTMVLSVEQPGLAARIHEVGLGLKSRGKQYREKMMVAESLPLKLRFATATAMTFLLFTVYRAYRGFFVILPAVFAEVRAKLERDELTSLDVADDLNPTTGRLRWRSAILMNIGAAVFTFVLLARTAIVGIISLFTSSNKKKAAEPVSLPAPATSVSEKLIDTGIGPAIAPAVVQALVASVQSVSFGLLLLPSSVVAFRGAQAVCCTGWMLSTCLGQIAVCLVSRLPCAVAGGAIEILPLMHAVASGVAEDMRGEPDEAVVATALAAIGVLSLCVSVWYAFVHKYSLHLYLRFFPTSALKGALAGVGVYLIAETWGACQEDPLQMSCAIVLAIAMIGGDRWCAGTPFASWFNAFFLVISGLALSVVKRDDPKWFLLPASSSSTPRIWQYWSPSKLPGAPAPWRVHWGTILLSSQTWLAAAAAAFVHQLSTMMDMVNLQALGVRPRTETNANRFVPPGQTKDHPPRSKGVVESEVRTLVLENLLAGLALSVPNYLPFSTCYAAHRALRSGGGEVTTPSPHTRPIIEPVAIAVLAGLCMSAGSLGAVAACAPRPVISCYFIWLAELFIEETVVNAVVKERPHPTDLFVILAMPFATMAFGFVEGLFLGLVIASLSLVARLGSTPAAAATRRVLRGTVLLSNSHREPQCAQYLRAWGDRRIVLVLQGLINFATAPALLDVARRELELSANISTALKRRRSGSAEELLEIPPPLCLVARCALVSSLDYTAARAFLELRQVCLEAGATLVVSELDDKSLVVLSRLGFFDAAAAKESNLAGGDNSGSTGASACCVSHFDDFIHALEFVEELQLKSVPSRRPDLGADCATTQVLAAVLGELVDDPRSSNAQVTALAEAFVRRSLNPGDVVWRAGDPADSGVVLVVAGYLKAVVVDSNGIERVIEVASPLSMIGYLSAFARTPRHATLIAAEPCDALCLSQDAFNRILTQDPSAALLLARAVISRSADEYAHLVALSAEMAT</sequence>
<proteinExistence type="predicted"/>
<feature type="domain" description="STAS" evidence="4">
    <location>
        <begin position="688"/>
        <end position="794"/>
    </location>
</feature>
<evidence type="ECO:0000313" key="5">
    <source>
        <dbReference type="EMBL" id="KAJ8600992.1"/>
    </source>
</evidence>
<dbReference type="Proteomes" id="UP001230188">
    <property type="component" value="Unassembled WGS sequence"/>
</dbReference>
<keyword evidence="6" id="KW-1185">Reference proteome</keyword>
<dbReference type="Pfam" id="PF01740">
    <property type="entry name" value="STAS"/>
    <property type="match status" value="1"/>
</dbReference>
<gene>
    <name evidence="5" type="ORF">CTAYLR_010081</name>
</gene>
<evidence type="ECO:0000256" key="2">
    <source>
        <dbReference type="SAM" id="Phobius"/>
    </source>
</evidence>
<dbReference type="AlphaFoldDB" id="A0AAD7U9W7"/>